<gene>
    <name evidence="2" type="ORF">VIN30_03850</name>
</gene>
<name>A0ABU6IGN2_9ACTN</name>
<feature type="region of interest" description="Disordered" evidence="1">
    <location>
        <begin position="60"/>
        <end position="123"/>
    </location>
</feature>
<sequence>MQISVSSTLTLYHDGHFRDGVVERTEDGKMSVAHIVFGAEPSDEEVLQFAATRWHRLGFAGSVETETPSPSKNPKRRQREAAKELSQRGVSIKARIALSEARESRRQNRKTRKTRARHDAAVK</sequence>
<dbReference type="InterPro" id="IPR016787">
    <property type="entry name" value="UCP021328"/>
</dbReference>
<dbReference type="Proteomes" id="UP001349994">
    <property type="component" value="Unassembled WGS sequence"/>
</dbReference>
<proteinExistence type="predicted"/>
<evidence type="ECO:0000256" key="1">
    <source>
        <dbReference type="SAM" id="MobiDB-lite"/>
    </source>
</evidence>
<evidence type="ECO:0000313" key="3">
    <source>
        <dbReference type="Proteomes" id="UP001349994"/>
    </source>
</evidence>
<reference evidence="2 3" key="1">
    <citation type="submission" date="2024-01" db="EMBL/GenBank/DDBJ databases">
        <title>novel species in genus Adlercreutzia.</title>
        <authorList>
            <person name="Liu X."/>
        </authorList>
    </citation>
    <scope>NUCLEOTIDE SEQUENCE [LARGE SCALE GENOMIC DNA]</scope>
    <source>
        <strain evidence="2 3">R7</strain>
    </source>
</reference>
<organism evidence="2 3">
    <name type="scientific">Adlercreutzia wanghongyangiae</name>
    <dbReference type="NCBI Taxonomy" id="3111451"/>
    <lineage>
        <taxon>Bacteria</taxon>
        <taxon>Bacillati</taxon>
        <taxon>Actinomycetota</taxon>
        <taxon>Coriobacteriia</taxon>
        <taxon>Eggerthellales</taxon>
        <taxon>Eggerthellaceae</taxon>
        <taxon>Adlercreutzia</taxon>
    </lineage>
</organism>
<evidence type="ECO:0000313" key="2">
    <source>
        <dbReference type="EMBL" id="MEC4175579.1"/>
    </source>
</evidence>
<keyword evidence="3" id="KW-1185">Reference proteome</keyword>
<feature type="compositionally biased region" description="Basic residues" evidence="1">
    <location>
        <begin position="107"/>
        <end position="116"/>
    </location>
</feature>
<accession>A0ABU6IGN2</accession>
<comment type="caution">
    <text evidence="2">The sequence shown here is derived from an EMBL/GenBank/DDBJ whole genome shotgun (WGS) entry which is preliminary data.</text>
</comment>
<protein>
    <submittedName>
        <fullName evidence="2">YjdF family protein</fullName>
    </submittedName>
</protein>
<dbReference type="Pfam" id="PF11208">
    <property type="entry name" value="DUF2992"/>
    <property type="match status" value="1"/>
</dbReference>
<dbReference type="RefSeq" id="WP_338209422.1">
    <property type="nucleotide sequence ID" value="NZ_JAYMFF010000006.1"/>
</dbReference>
<dbReference type="EMBL" id="JAYMFF010000006">
    <property type="protein sequence ID" value="MEC4175579.1"/>
    <property type="molecule type" value="Genomic_DNA"/>
</dbReference>